<dbReference type="InterPro" id="IPR011723">
    <property type="entry name" value="Znf/thioredoxin_put"/>
</dbReference>
<proteinExistence type="predicted"/>
<evidence type="ECO:0000259" key="2">
    <source>
        <dbReference type="Pfam" id="PF13717"/>
    </source>
</evidence>
<reference evidence="3 4" key="1">
    <citation type="submission" date="2019-05" db="EMBL/GenBank/DDBJ databases">
        <title>The Complete Genome Sequence of the n-alkane-degrading Desulfoglaeba alkanexedens ALDC reveals multiple alkylsuccinate synthase gene clusters.</title>
        <authorList>
            <person name="Callaghan A.V."/>
            <person name="Davidova I.A."/>
            <person name="Duncan K.E."/>
            <person name="Morris B."/>
            <person name="McInerney M.J."/>
        </authorList>
    </citation>
    <scope>NUCLEOTIDE SEQUENCE [LARGE SCALE GENOMIC DNA]</scope>
    <source>
        <strain evidence="3 4">ALDC</strain>
    </source>
</reference>
<name>A0A4P8L2C1_9BACT</name>
<keyword evidence="1" id="KW-0812">Transmembrane</keyword>
<keyword evidence="1" id="KW-0472">Membrane</keyword>
<evidence type="ECO:0000313" key="4">
    <source>
        <dbReference type="Proteomes" id="UP000298602"/>
    </source>
</evidence>
<evidence type="ECO:0000256" key="1">
    <source>
        <dbReference type="SAM" id="Phobius"/>
    </source>
</evidence>
<dbReference type="Proteomes" id="UP000298602">
    <property type="component" value="Chromosome"/>
</dbReference>
<dbReference type="NCBIfam" id="TIGR02098">
    <property type="entry name" value="MJ0042_CXXC"/>
    <property type="match status" value="1"/>
</dbReference>
<accession>A0A4P8L2C1</accession>
<keyword evidence="1" id="KW-1133">Transmembrane helix</keyword>
<dbReference type="OrthoDB" id="5506264at2"/>
<keyword evidence="4" id="KW-1185">Reference proteome</keyword>
<sequence>MGKTMIVTCEICQTKFRLDLERIGKSRVKVRCSRCGHVFVVEKPAESGPSSTFAEAEAEAEAASASREETLARVPPIAGPRIPPPREKKSRKGLIGVLLLLAVVMIGGLYAVARMGILGGGDSESRDTTSADLEKPAVSLINDTEAFFLQNETVGQIFVVQGHVVNESPRPVSFILLEGKIYTEKEPVVTQRAYCGNVLSRQDLTRMDMTEIQNVMMNREGADLANVHVPPQGRVPFMVVFHNLPDLSLLTDYSVEVVSAQFDSGG</sequence>
<feature type="domain" description="Zinc finger/thioredoxin putative" evidence="2">
    <location>
        <begin position="5"/>
        <end position="39"/>
    </location>
</feature>
<dbReference type="Pfam" id="PF11906">
    <property type="entry name" value="DUF3426"/>
    <property type="match status" value="1"/>
</dbReference>
<organism evidence="3 4">
    <name type="scientific">Desulfoglaeba alkanexedens ALDC</name>
    <dbReference type="NCBI Taxonomy" id="980445"/>
    <lineage>
        <taxon>Bacteria</taxon>
        <taxon>Pseudomonadati</taxon>
        <taxon>Thermodesulfobacteriota</taxon>
        <taxon>Syntrophobacteria</taxon>
        <taxon>Syntrophobacterales</taxon>
        <taxon>Syntrophobacteraceae</taxon>
        <taxon>Desulfoglaeba</taxon>
    </lineage>
</organism>
<dbReference type="InterPro" id="IPR021834">
    <property type="entry name" value="DUF3426"/>
</dbReference>
<gene>
    <name evidence="3" type="ORF">FDQ92_07035</name>
</gene>
<feature type="transmembrane region" description="Helical" evidence="1">
    <location>
        <begin position="94"/>
        <end position="113"/>
    </location>
</feature>
<evidence type="ECO:0000313" key="3">
    <source>
        <dbReference type="EMBL" id="QCQ21950.1"/>
    </source>
</evidence>
<dbReference type="Pfam" id="PF13717">
    <property type="entry name" value="Zn_ribbon_4"/>
    <property type="match status" value="1"/>
</dbReference>
<protein>
    <submittedName>
        <fullName evidence="3">DUF3426 domain-containing protein</fullName>
    </submittedName>
</protein>
<reference evidence="3 4" key="2">
    <citation type="submission" date="2019-05" db="EMBL/GenBank/DDBJ databases">
        <authorList>
            <person name="Suflita J.M."/>
            <person name="Marks C.R."/>
        </authorList>
    </citation>
    <scope>NUCLEOTIDE SEQUENCE [LARGE SCALE GENOMIC DNA]</scope>
    <source>
        <strain evidence="3 4">ALDC</strain>
    </source>
</reference>
<dbReference type="AlphaFoldDB" id="A0A4P8L2C1"/>
<dbReference type="EMBL" id="CP040098">
    <property type="protein sequence ID" value="QCQ21950.1"/>
    <property type="molecule type" value="Genomic_DNA"/>
</dbReference>
<dbReference type="KEGG" id="dax:FDQ92_07035"/>